<name>A0A6J4MJ44_9ACTN</name>
<gene>
    <name evidence="4" type="ORF">AVDCRST_MAG07-3434</name>
</gene>
<protein>
    <recommendedName>
        <fullName evidence="3">Superoxide dismutase copper/zinc binding domain-containing protein</fullName>
    </recommendedName>
</protein>
<evidence type="ECO:0000313" key="4">
    <source>
        <dbReference type="EMBL" id="CAA9356838.1"/>
    </source>
</evidence>
<accession>A0A6J4MJ44</accession>
<keyword evidence="2" id="KW-0732">Signal</keyword>
<dbReference type="GO" id="GO:0006801">
    <property type="term" value="P:superoxide metabolic process"/>
    <property type="evidence" value="ECO:0007669"/>
    <property type="project" value="InterPro"/>
</dbReference>
<proteinExistence type="inferred from homology"/>
<feature type="domain" description="Superoxide dismutase copper/zinc binding" evidence="3">
    <location>
        <begin position="58"/>
        <end position="179"/>
    </location>
</feature>
<feature type="signal peptide" evidence="2">
    <location>
        <begin position="1"/>
        <end position="28"/>
    </location>
</feature>
<evidence type="ECO:0000256" key="2">
    <source>
        <dbReference type="SAM" id="SignalP"/>
    </source>
</evidence>
<sequence>MIRRICVPTASAALCGVAALALAAPAPAATVSRTAGDLTVYPGQSPVADAPAGAQARVQAVETGDGRTIVTLHVTGLEPEAAYGAHAHVAPCGATGAAAGPHWQHRQDPVTPSTDPAYANPHNELWLDLTTNSAGNGHAKAVVDWTFPSAGRPGSVIIHEKHTATGTGVAGTAGKRVACLTVPF</sequence>
<dbReference type="AlphaFoldDB" id="A0A6J4MJ44"/>
<evidence type="ECO:0000259" key="3">
    <source>
        <dbReference type="Pfam" id="PF00080"/>
    </source>
</evidence>
<dbReference type="InterPro" id="IPR001424">
    <property type="entry name" value="SOD_Cu_Zn_dom"/>
</dbReference>
<dbReference type="EMBL" id="CADCUB010000164">
    <property type="protein sequence ID" value="CAA9356838.1"/>
    <property type="molecule type" value="Genomic_DNA"/>
</dbReference>
<evidence type="ECO:0000256" key="1">
    <source>
        <dbReference type="ARBA" id="ARBA00010457"/>
    </source>
</evidence>
<dbReference type="SUPFAM" id="SSF49329">
    <property type="entry name" value="Cu,Zn superoxide dismutase-like"/>
    <property type="match status" value="1"/>
</dbReference>
<dbReference type="Gene3D" id="2.60.40.200">
    <property type="entry name" value="Superoxide dismutase, copper/zinc binding domain"/>
    <property type="match status" value="1"/>
</dbReference>
<dbReference type="GO" id="GO:0046872">
    <property type="term" value="F:metal ion binding"/>
    <property type="evidence" value="ECO:0007669"/>
    <property type="project" value="InterPro"/>
</dbReference>
<feature type="chain" id="PRO_5027034224" description="Superoxide dismutase copper/zinc binding domain-containing protein" evidence="2">
    <location>
        <begin position="29"/>
        <end position="184"/>
    </location>
</feature>
<reference evidence="4" key="1">
    <citation type="submission" date="2020-02" db="EMBL/GenBank/DDBJ databases">
        <authorList>
            <person name="Meier V. D."/>
        </authorList>
    </citation>
    <scope>NUCLEOTIDE SEQUENCE</scope>
    <source>
        <strain evidence="4">AVDCRST_MAG07</strain>
    </source>
</reference>
<dbReference type="Pfam" id="PF00080">
    <property type="entry name" value="Sod_Cu"/>
    <property type="match status" value="1"/>
</dbReference>
<dbReference type="InterPro" id="IPR036423">
    <property type="entry name" value="SOD-like_Cu/Zn_dom_sf"/>
</dbReference>
<comment type="similarity">
    <text evidence="1">Belongs to the Cu-Zn superoxide dismutase family.</text>
</comment>
<organism evidence="4">
    <name type="scientific">uncultured Frankineae bacterium</name>
    <dbReference type="NCBI Taxonomy" id="437475"/>
    <lineage>
        <taxon>Bacteria</taxon>
        <taxon>Bacillati</taxon>
        <taxon>Actinomycetota</taxon>
        <taxon>Actinomycetes</taxon>
        <taxon>Frankiales</taxon>
        <taxon>environmental samples</taxon>
    </lineage>
</organism>